<keyword evidence="1" id="KW-0812">Transmembrane</keyword>
<dbReference type="Proteomes" id="UP000004578">
    <property type="component" value="Unassembled WGS sequence"/>
</dbReference>
<dbReference type="EMBL" id="AKFS01000302">
    <property type="protein sequence ID" value="EJF35342.1"/>
    <property type="molecule type" value="Genomic_DNA"/>
</dbReference>
<feature type="transmembrane region" description="Helical" evidence="1">
    <location>
        <begin position="33"/>
        <end position="52"/>
    </location>
</feature>
<gene>
    <name evidence="2" type="ORF">HMPREF1317_0103</name>
</gene>
<accession>J0MTF2</accession>
<name>J0MTF2_9ACTO</name>
<comment type="caution">
    <text evidence="2">The sequence shown here is derived from an EMBL/GenBank/DDBJ whole genome shotgun (WGS) entry which is preliminary data.</text>
</comment>
<dbReference type="AlphaFoldDB" id="J0MTF2"/>
<sequence>MRRAQGFTGGTMATVGLVLLAAALDPSRVTDAAALVLLVVAIALIGQGARMIHCATRPRRRGVADRDAAEGIRARAVGDE</sequence>
<keyword evidence="1" id="KW-1133">Transmembrane helix</keyword>
<reference evidence="2 3" key="1">
    <citation type="submission" date="2012-05" db="EMBL/GenBank/DDBJ databases">
        <authorList>
            <person name="Harkins D.M."/>
            <person name="Madupu R."/>
            <person name="Durkin A.S."/>
            <person name="Torralba M."/>
            <person name="Methe B."/>
            <person name="Sutton G.G."/>
            <person name="Nelson K.E."/>
        </authorList>
    </citation>
    <scope>NUCLEOTIDE SEQUENCE [LARGE SCALE GENOMIC DNA]</scope>
    <source>
        <strain evidence="2 3">F0490</strain>
    </source>
</reference>
<dbReference type="PATRIC" id="fig|1125717.3.peg.1984"/>
<keyword evidence="3" id="KW-1185">Reference proteome</keyword>
<protein>
    <submittedName>
        <fullName evidence="2">Uncharacterized protein</fullName>
    </submittedName>
</protein>
<keyword evidence="1" id="KW-0472">Membrane</keyword>
<dbReference type="RefSeq" id="WP_005872914.1">
    <property type="nucleotide sequence ID" value="NZ_AKFS01000302.1"/>
</dbReference>
<evidence type="ECO:0000256" key="1">
    <source>
        <dbReference type="SAM" id="Phobius"/>
    </source>
</evidence>
<evidence type="ECO:0000313" key="3">
    <source>
        <dbReference type="Proteomes" id="UP000004578"/>
    </source>
</evidence>
<evidence type="ECO:0000313" key="2">
    <source>
        <dbReference type="EMBL" id="EJF35342.1"/>
    </source>
</evidence>
<organism evidence="2 3">
    <name type="scientific">Schaalia georgiae F0490</name>
    <dbReference type="NCBI Taxonomy" id="1125717"/>
    <lineage>
        <taxon>Bacteria</taxon>
        <taxon>Bacillati</taxon>
        <taxon>Actinomycetota</taxon>
        <taxon>Actinomycetes</taxon>
        <taxon>Actinomycetales</taxon>
        <taxon>Actinomycetaceae</taxon>
        <taxon>Schaalia</taxon>
    </lineage>
</organism>
<proteinExistence type="predicted"/>